<accession>A0A1H3YIQ8</accession>
<dbReference type="OrthoDB" id="318818at2157"/>
<organism evidence="1 2">
    <name type="scientific">Haloplanus vescus</name>
    <dbReference type="NCBI Taxonomy" id="555874"/>
    <lineage>
        <taxon>Archaea</taxon>
        <taxon>Methanobacteriati</taxon>
        <taxon>Methanobacteriota</taxon>
        <taxon>Stenosarchaea group</taxon>
        <taxon>Halobacteria</taxon>
        <taxon>Halobacteriales</taxon>
        <taxon>Haloferacaceae</taxon>
        <taxon>Haloplanus</taxon>
    </lineage>
</organism>
<evidence type="ECO:0008006" key="3">
    <source>
        <dbReference type="Google" id="ProtNLM"/>
    </source>
</evidence>
<sequence length="220" mass="23546">MSADAPGDLLESHPETAYFWGHVAGDGDVRADELTVRAPDEECADRLVAIAGGGAVDHQQTERPYAHDTSITRTEDEYHVTVSGDVAGRASAAFGLPTGDDPGGYRFDALADASRELLRGLLESCGTVCFKSSSGTVGISFVHDDRALLETVQRLLADCPVDAPTDEIQETSSGGYWFGIDDDAADDFGQWVYDGSEDSGLFAPTRRRKLLRSLEQAAEA</sequence>
<dbReference type="InterPro" id="IPR058749">
    <property type="entry name" value="Homing_endonuclease-like"/>
</dbReference>
<reference evidence="1 2" key="1">
    <citation type="submission" date="2016-10" db="EMBL/GenBank/DDBJ databases">
        <authorList>
            <person name="de Groot N.N."/>
        </authorList>
    </citation>
    <scope>NUCLEOTIDE SEQUENCE [LARGE SCALE GENOMIC DNA]</scope>
    <source>
        <strain evidence="1 2">CGMCC 1.8712</strain>
    </source>
</reference>
<dbReference type="STRING" id="555874.SAMN04488065_1912"/>
<keyword evidence="2" id="KW-1185">Reference proteome</keyword>
<protein>
    <recommendedName>
        <fullName evidence="3">Cobalamin biosynthesis protein</fullName>
    </recommendedName>
</protein>
<dbReference type="RefSeq" id="WP_092634289.1">
    <property type="nucleotide sequence ID" value="NZ_FNQT01000002.1"/>
</dbReference>
<dbReference type="AlphaFoldDB" id="A0A1H3YIQ8"/>
<dbReference type="Proteomes" id="UP000236755">
    <property type="component" value="Unassembled WGS sequence"/>
</dbReference>
<proteinExistence type="predicted"/>
<evidence type="ECO:0000313" key="1">
    <source>
        <dbReference type="EMBL" id="SEA11460.1"/>
    </source>
</evidence>
<name>A0A1H3YIQ8_9EURY</name>
<gene>
    <name evidence="1" type="ORF">SAMN04488065_1912</name>
</gene>
<evidence type="ECO:0000313" key="2">
    <source>
        <dbReference type="Proteomes" id="UP000236755"/>
    </source>
</evidence>
<dbReference type="Pfam" id="PF26411">
    <property type="entry name" value="LAGLIDADG_4"/>
    <property type="match status" value="1"/>
</dbReference>
<dbReference type="EMBL" id="FNQT01000002">
    <property type="protein sequence ID" value="SEA11460.1"/>
    <property type="molecule type" value="Genomic_DNA"/>
</dbReference>